<evidence type="ECO:0000313" key="12">
    <source>
        <dbReference type="RefSeq" id="XP_013419047.1"/>
    </source>
</evidence>
<dbReference type="Gene3D" id="1.20.1070.10">
    <property type="entry name" value="Rhodopsin 7-helix transmembrane proteins"/>
    <property type="match status" value="1"/>
</dbReference>
<feature type="transmembrane region" description="Helical" evidence="6">
    <location>
        <begin position="249"/>
        <end position="273"/>
    </location>
</feature>
<dbReference type="InterPro" id="IPR052954">
    <property type="entry name" value="GPCR-Ligand_Int"/>
</dbReference>
<evidence type="ECO:0000256" key="3">
    <source>
        <dbReference type="ARBA" id="ARBA00022989"/>
    </source>
</evidence>
<evidence type="ECO:0000256" key="5">
    <source>
        <dbReference type="SAM" id="MobiDB-lite"/>
    </source>
</evidence>
<evidence type="ECO:0000313" key="9">
    <source>
        <dbReference type="Proteomes" id="UP000085678"/>
    </source>
</evidence>
<keyword evidence="7" id="KW-0732">Signal</keyword>
<dbReference type="GO" id="GO:0016020">
    <property type="term" value="C:membrane"/>
    <property type="evidence" value="ECO:0007669"/>
    <property type="project" value="UniProtKB-SubCell"/>
</dbReference>
<keyword evidence="10 11" id="KW-0675">Receptor</keyword>
<feature type="compositionally biased region" description="Polar residues" evidence="5">
    <location>
        <begin position="438"/>
        <end position="447"/>
    </location>
</feature>
<evidence type="ECO:0000256" key="2">
    <source>
        <dbReference type="ARBA" id="ARBA00022692"/>
    </source>
</evidence>
<dbReference type="RefSeq" id="XP_013419048.1">
    <property type="nucleotide sequence ID" value="XM_013563594.1"/>
</dbReference>
<feature type="domain" description="G-protein coupled receptors family 1 profile" evidence="8">
    <location>
        <begin position="90"/>
        <end position="353"/>
    </location>
</feature>
<evidence type="ECO:0000256" key="6">
    <source>
        <dbReference type="SAM" id="Phobius"/>
    </source>
</evidence>
<keyword evidence="3 6" id="KW-1133">Transmembrane helix</keyword>
<dbReference type="RefSeq" id="XP_013419049.1">
    <property type="nucleotide sequence ID" value="XM_013563595.1"/>
</dbReference>
<proteinExistence type="predicted"/>
<keyword evidence="9" id="KW-1185">Reference proteome</keyword>
<comment type="subcellular location">
    <subcellularLocation>
        <location evidence="1">Membrane</location>
    </subcellularLocation>
</comment>
<feature type="transmembrane region" description="Helical" evidence="6">
    <location>
        <begin position="110"/>
        <end position="128"/>
    </location>
</feature>
<evidence type="ECO:0000313" key="14">
    <source>
        <dbReference type="RefSeq" id="XP_013419049.1"/>
    </source>
</evidence>
<evidence type="ECO:0000256" key="4">
    <source>
        <dbReference type="ARBA" id="ARBA00023136"/>
    </source>
</evidence>
<feature type="signal peptide" evidence="7">
    <location>
        <begin position="1"/>
        <end position="29"/>
    </location>
</feature>
<feature type="transmembrane region" description="Helical" evidence="6">
    <location>
        <begin position="337"/>
        <end position="356"/>
    </location>
</feature>
<dbReference type="GeneID" id="106179820"/>
<dbReference type="OMA" id="IKENSHM"/>
<evidence type="ECO:0000313" key="10">
    <source>
        <dbReference type="RefSeq" id="XP_013419045.1"/>
    </source>
</evidence>
<dbReference type="KEGG" id="lak:106179820"/>
<dbReference type="STRING" id="7574.A0A1S3K8V2"/>
<accession>A0A1S3K8V2</accession>
<organism evidence="9 13">
    <name type="scientific">Lingula anatina</name>
    <name type="common">Brachiopod</name>
    <name type="synonym">Lingula unguis</name>
    <dbReference type="NCBI Taxonomy" id="7574"/>
    <lineage>
        <taxon>Eukaryota</taxon>
        <taxon>Metazoa</taxon>
        <taxon>Spiralia</taxon>
        <taxon>Lophotrochozoa</taxon>
        <taxon>Brachiopoda</taxon>
        <taxon>Linguliformea</taxon>
        <taxon>Lingulata</taxon>
        <taxon>Lingulida</taxon>
        <taxon>Linguloidea</taxon>
        <taxon>Lingulidae</taxon>
        <taxon>Lingula</taxon>
    </lineage>
</organism>
<dbReference type="PANTHER" id="PTHR46641">
    <property type="entry name" value="FMRFAMIDE RECEPTOR-RELATED"/>
    <property type="match status" value="1"/>
</dbReference>
<gene>
    <name evidence="10 11 12 13 14" type="primary">LOC106179820</name>
</gene>
<evidence type="ECO:0000313" key="11">
    <source>
        <dbReference type="RefSeq" id="XP_013419046.1"/>
    </source>
</evidence>
<dbReference type="InterPro" id="IPR000276">
    <property type="entry name" value="GPCR_Rhodpsn"/>
</dbReference>
<dbReference type="GO" id="GO:0004930">
    <property type="term" value="F:G protein-coupled receptor activity"/>
    <property type="evidence" value="ECO:0007669"/>
    <property type="project" value="InterPro"/>
</dbReference>
<evidence type="ECO:0000313" key="13">
    <source>
        <dbReference type="RefSeq" id="XP_013419048.1"/>
    </source>
</evidence>
<dbReference type="RefSeq" id="XP_013419045.1">
    <property type="nucleotide sequence ID" value="XM_013563591.1"/>
</dbReference>
<sequence length="515" mass="58590">MKGQMMQTMASTSGALCFALALLLHGCAALNGTREDEQLNVVEIKENSHMNQTTKNQSDTDSQDELFFQEFTFGLDGVATLIVALLGIVCNILVIIVLTRPRMHSSTNSYLTALAIWDSTLLLCTTFLEPLRHIPKHDNYYEDYTFAFLVPYVYPLATCAQTATIWLTVSFTVERYIAVCHPLRAHEFCTIKRARIVIAIVSVVSFFYNLVRHFEHVPFPLVDDNRTIYILKPTDLGLNETYMNVYSTFYVIIMFVIPVSTLAVLNTFLIRAVHRSRKEQKTMNVRKSKENNVTIMLASIVMVFLVCQTPALVYNLAFSIDTKYVATDFSYRILSSFRNFLVTLNSAINFILYCAIGQKFRTVFMLTFCRCILNPEQLLSMERTNVYAPTVNMTAVSNAKKFAKVAATKHKNTSDESMNSLRSNNNSNSTANSTLLNQPHTNGKLYTTNWRGVPEMERLTMQQEENNVIQNPGAEDNTSFSGSELTLKHEFAEDEEPEFYLYRIDLQQLQPESII</sequence>
<keyword evidence="4 6" id="KW-0472">Membrane</keyword>
<name>A0A1S3K8V2_LINAN</name>
<evidence type="ECO:0000256" key="7">
    <source>
        <dbReference type="SAM" id="SignalP"/>
    </source>
</evidence>
<dbReference type="Pfam" id="PF00001">
    <property type="entry name" value="7tm_1"/>
    <property type="match status" value="1"/>
</dbReference>
<keyword evidence="2 6" id="KW-0812">Transmembrane</keyword>
<dbReference type="InterPro" id="IPR017452">
    <property type="entry name" value="GPCR_Rhodpsn_7TM"/>
</dbReference>
<reference evidence="10 11" key="1">
    <citation type="submission" date="2025-04" db="UniProtKB">
        <authorList>
            <consortium name="RefSeq"/>
        </authorList>
    </citation>
    <scope>IDENTIFICATION</scope>
    <source>
        <tissue evidence="10 11">Gonads</tissue>
    </source>
</reference>
<protein>
    <submittedName>
        <fullName evidence="10 11">FMRFamide receptor</fullName>
    </submittedName>
</protein>
<feature type="region of interest" description="Disordered" evidence="5">
    <location>
        <begin position="409"/>
        <end position="447"/>
    </location>
</feature>
<feature type="compositionally biased region" description="Low complexity" evidence="5">
    <location>
        <begin position="417"/>
        <end position="437"/>
    </location>
</feature>
<dbReference type="PRINTS" id="PR00237">
    <property type="entry name" value="GPCRRHODOPSN"/>
</dbReference>
<evidence type="ECO:0000259" key="8">
    <source>
        <dbReference type="PROSITE" id="PS50262"/>
    </source>
</evidence>
<dbReference type="RefSeq" id="XP_013419046.1">
    <property type="nucleotide sequence ID" value="XM_013563592.1"/>
</dbReference>
<feature type="transmembrane region" description="Helical" evidence="6">
    <location>
        <begin position="293"/>
        <end position="317"/>
    </location>
</feature>
<dbReference type="AlphaFoldDB" id="A0A1S3K8V2"/>
<feature type="transmembrane region" description="Helical" evidence="6">
    <location>
        <begin position="194"/>
        <end position="211"/>
    </location>
</feature>
<evidence type="ECO:0000256" key="1">
    <source>
        <dbReference type="ARBA" id="ARBA00004370"/>
    </source>
</evidence>
<feature type="transmembrane region" description="Helical" evidence="6">
    <location>
        <begin position="78"/>
        <end position="98"/>
    </location>
</feature>
<dbReference type="OrthoDB" id="10011262at2759"/>
<dbReference type="CDD" id="cd14978">
    <property type="entry name" value="7tmA_FMRFamide_R-like"/>
    <property type="match status" value="1"/>
</dbReference>
<dbReference type="PANTHER" id="PTHR46641:SF2">
    <property type="entry name" value="FMRFAMIDE RECEPTOR"/>
    <property type="match status" value="1"/>
</dbReference>
<dbReference type="Proteomes" id="UP000085678">
    <property type="component" value="Unplaced"/>
</dbReference>
<feature type="transmembrane region" description="Helical" evidence="6">
    <location>
        <begin position="148"/>
        <end position="173"/>
    </location>
</feature>
<dbReference type="PROSITE" id="PS50262">
    <property type="entry name" value="G_PROTEIN_RECEP_F1_2"/>
    <property type="match status" value="1"/>
</dbReference>
<dbReference type="RefSeq" id="XP_013419047.1">
    <property type="nucleotide sequence ID" value="XM_013563593.1"/>
</dbReference>
<feature type="chain" id="PRO_5014546007" evidence="7">
    <location>
        <begin position="30"/>
        <end position="515"/>
    </location>
</feature>
<dbReference type="SUPFAM" id="SSF81321">
    <property type="entry name" value="Family A G protein-coupled receptor-like"/>
    <property type="match status" value="1"/>
</dbReference>